<keyword evidence="3" id="KW-0732">Signal</keyword>
<dbReference type="InterPro" id="IPR044788">
    <property type="entry name" value="X8_dom_prot"/>
</dbReference>
<sequence length="219" mass="23294">GDQALQTTLDYACGSGADCSAIQQNGACYNPNTVKDHCNYAVNSYFQNKGQVTGSCDFAGTASIFPPLAPIHQGMVIRSQHFQLVDHALRSQNTCSTGTTPATTPTTAGTPTSLGGGTGTAFSPTGTATGINEPNHAVALFTSINNILFTFFITLWIIESGAVLVELVDTDIYHVLSTGLNYIFSNSKKKMEDSIAGLSLDDEEEEIIQLEVEETSQEI</sequence>
<reference evidence="6 7" key="1">
    <citation type="journal article" date="2019" name="Genome Biol. Evol.">
        <title>Insights into the evolution of the New World diploid cottons (Gossypium, subgenus Houzingenia) based on genome sequencing.</title>
        <authorList>
            <person name="Grover C.E."/>
            <person name="Arick M.A. 2nd"/>
            <person name="Thrash A."/>
            <person name="Conover J.L."/>
            <person name="Sanders W.S."/>
            <person name="Peterson D.G."/>
            <person name="Frelichowski J.E."/>
            <person name="Scheffler J.A."/>
            <person name="Scheffler B.E."/>
            <person name="Wendel J.F."/>
        </authorList>
    </citation>
    <scope>NUCLEOTIDE SEQUENCE [LARGE SCALE GENOMIC DNA]</scope>
    <source>
        <strain evidence="6">185</strain>
        <tissue evidence="6">Leaf</tissue>
    </source>
</reference>
<dbReference type="AlphaFoldDB" id="A0A7J8XZ38"/>
<gene>
    <name evidence="6" type="ORF">Goari_010123</name>
</gene>
<feature type="compositionally biased region" description="Low complexity" evidence="4">
    <location>
        <begin position="97"/>
        <end position="113"/>
    </location>
</feature>
<dbReference type="GO" id="GO:0005886">
    <property type="term" value="C:plasma membrane"/>
    <property type="evidence" value="ECO:0007669"/>
    <property type="project" value="UniProtKB-SubCell"/>
</dbReference>
<keyword evidence="2" id="KW-0325">Glycoprotein</keyword>
<dbReference type="InterPro" id="IPR012946">
    <property type="entry name" value="X8"/>
</dbReference>
<name>A0A7J8XZ38_GOSAI</name>
<feature type="region of interest" description="Disordered" evidence="4">
    <location>
        <begin position="95"/>
        <end position="118"/>
    </location>
</feature>
<dbReference type="Gene3D" id="1.20.58.1040">
    <property type="match status" value="1"/>
</dbReference>
<comment type="caution">
    <text evidence="6">The sequence shown here is derived from an EMBL/GenBank/DDBJ whole genome shotgun (WGS) entry which is preliminary data.</text>
</comment>
<dbReference type="GO" id="GO:0009506">
    <property type="term" value="C:plasmodesma"/>
    <property type="evidence" value="ECO:0007669"/>
    <property type="project" value="UniProtKB-ARBA"/>
</dbReference>
<dbReference type="Proteomes" id="UP000593577">
    <property type="component" value="Unassembled WGS sequence"/>
</dbReference>
<proteinExistence type="predicted"/>
<dbReference type="Pfam" id="PF07983">
    <property type="entry name" value="X8"/>
    <property type="match status" value="1"/>
</dbReference>
<evidence type="ECO:0000256" key="4">
    <source>
        <dbReference type="SAM" id="MobiDB-lite"/>
    </source>
</evidence>
<dbReference type="EMBL" id="JABFAA010000009">
    <property type="protein sequence ID" value="MBA0692573.1"/>
    <property type="molecule type" value="Genomic_DNA"/>
</dbReference>
<evidence type="ECO:0000256" key="1">
    <source>
        <dbReference type="ARBA" id="ARBA00004609"/>
    </source>
</evidence>
<evidence type="ECO:0000256" key="2">
    <source>
        <dbReference type="ARBA" id="ARBA00022622"/>
    </source>
</evidence>
<organism evidence="6 7">
    <name type="scientific">Gossypium aridum</name>
    <name type="common">American cotton</name>
    <name type="synonym">Erioxylum aridum</name>
    <dbReference type="NCBI Taxonomy" id="34290"/>
    <lineage>
        <taxon>Eukaryota</taxon>
        <taxon>Viridiplantae</taxon>
        <taxon>Streptophyta</taxon>
        <taxon>Embryophyta</taxon>
        <taxon>Tracheophyta</taxon>
        <taxon>Spermatophyta</taxon>
        <taxon>Magnoliopsida</taxon>
        <taxon>eudicotyledons</taxon>
        <taxon>Gunneridae</taxon>
        <taxon>Pentapetalae</taxon>
        <taxon>rosids</taxon>
        <taxon>malvids</taxon>
        <taxon>Malvales</taxon>
        <taxon>Malvaceae</taxon>
        <taxon>Malvoideae</taxon>
        <taxon>Gossypium</taxon>
    </lineage>
</organism>
<comment type="subcellular location">
    <subcellularLocation>
        <location evidence="1">Cell membrane</location>
        <topology evidence="1">Lipid-anchor</topology>
        <topology evidence="1">GPI-anchor</topology>
    </subcellularLocation>
</comment>
<keyword evidence="2" id="KW-0472">Membrane</keyword>
<keyword evidence="2" id="KW-0336">GPI-anchor</keyword>
<keyword evidence="7" id="KW-1185">Reference proteome</keyword>
<dbReference type="GO" id="GO:0098552">
    <property type="term" value="C:side of membrane"/>
    <property type="evidence" value="ECO:0007669"/>
    <property type="project" value="UniProtKB-KW"/>
</dbReference>
<evidence type="ECO:0000313" key="6">
    <source>
        <dbReference type="EMBL" id="MBA0692573.1"/>
    </source>
</evidence>
<keyword evidence="2" id="KW-0449">Lipoprotein</keyword>
<protein>
    <recommendedName>
        <fullName evidence="5">X8 domain-containing protein</fullName>
    </recommendedName>
</protein>
<dbReference type="SMART" id="SM00768">
    <property type="entry name" value="X8"/>
    <property type="match status" value="1"/>
</dbReference>
<evidence type="ECO:0000259" key="5">
    <source>
        <dbReference type="SMART" id="SM00768"/>
    </source>
</evidence>
<dbReference type="PANTHER" id="PTHR31044">
    <property type="entry name" value="BETA-1,3 GLUCANASE"/>
    <property type="match status" value="1"/>
</dbReference>
<accession>A0A7J8XZ38</accession>
<evidence type="ECO:0000313" key="7">
    <source>
        <dbReference type="Proteomes" id="UP000593577"/>
    </source>
</evidence>
<feature type="non-terminal residue" evidence="6">
    <location>
        <position position="219"/>
    </location>
</feature>
<feature type="domain" description="X8" evidence="5">
    <location>
        <begin position="1"/>
        <end position="97"/>
    </location>
</feature>
<evidence type="ECO:0000256" key="3">
    <source>
        <dbReference type="ARBA" id="ARBA00022729"/>
    </source>
</evidence>
<feature type="non-terminal residue" evidence="6">
    <location>
        <position position="1"/>
    </location>
</feature>
<dbReference type="PANTHER" id="PTHR31044:SF144">
    <property type="entry name" value="X8 DOMAIN-CONTAINING PROTEIN"/>
    <property type="match status" value="1"/>
</dbReference>